<gene>
    <name evidence="2" type="ORF">CVV64_11970</name>
</gene>
<dbReference type="PANTHER" id="PTHR43510:SF1">
    <property type="entry name" value="AMINOTRANSFERASE FUNCTION, HYPOTHETICAL (EUROFUNG)"/>
    <property type="match status" value="1"/>
</dbReference>
<comment type="caution">
    <text evidence="2">The sequence shown here is derived from an EMBL/GenBank/DDBJ whole genome shotgun (WGS) entry which is preliminary data.</text>
</comment>
<feature type="domain" description="Aminotransferase class I/classII large" evidence="1">
    <location>
        <begin position="45"/>
        <end position="364"/>
    </location>
</feature>
<dbReference type="GO" id="GO:0008483">
    <property type="term" value="F:transaminase activity"/>
    <property type="evidence" value="ECO:0007669"/>
    <property type="project" value="UniProtKB-KW"/>
</dbReference>
<dbReference type="Pfam" id="PF00155">
    <property type="entry name" value="Aminotran_1_2"/>
    <property type="match status" value="1"/>
</dbReference>
<keyword evidence="2" id="KW-0032">Aminotransferase</keyword>
<dbReference type="InterPro" id="IPR015421">
    <property type="entry name" value="PyrdxlP-dep_Trfase_major"/>
</dbReference>
<dbReference type="EMBL" id="PGXC01000010">
    <property type="protein sequence ID" value="PKK89863.1"/>
    <property type="molecule type" value="Genomic_DNA"/>
</dbReference>
<organism evidence="2 3">
    <name type="scientific">Candidatus Wallbacteria bacterium HGW-Wallbacteria-1</name>
    <dbReference type="NCBI Taxonomy" id="2013854"/>
    <lineage>
        <taxon>Bacteria</taxon>
        <taxon>Candidatus Walliibacteriota</taxon>
    </lineage>
</organism>
<accession>A0A2N1PND6</accession>
<evidence type="ECO:0000313" key="3">
    <source>
        <dbReference type="Proteomes" id="UP000233256"/>
    </source>
</evidence>
<keyword evidence="2" id="KW-0808">Transferase</keyword>
<dbReference type="InterPro" id="IPR015422">
    <property type="entry name" value="PyrdxlP-dep_Trfase_small"/>
</dbReference>
<evidence type="ECO:0000259" key="1">
    <source>
        <dbReference type="Pfam" id="PF00155"/>
    </source>
</evidence>
<dbReference type="InterPro" id="IPR015424">
    <property type="entry name" value="PyrdxlP-dep_Trfase"/>
</dbReference>
<dbReference type="Gene3D" id="3.90.1150.10">
    <property type="entry name" value="Aspartate Aminotransferase, domain 1"/>
    <property type="match status" value="1"/>
</dbReference>
<protein>
    <submittedName>
        <fullName evidence="2">Aminotransferase</fullName>
    </submittedName>
</protein>
<dbReference type="Gene3D" id="3.40.640.10">
    <property type="entry name" value="Type I PLP-dependent aspartate aminotransferase-like (Major domain)"/>
    <property type="match status" value="1"/>
</dbReference>
<dbReference type="Proteomes" id="UP000233256">
    <property type="component" value="Unassembled WGS sequence"/>
</dbReference>
<dbReference type="SUPFAM" id="SSF53383">
    <property type="entry name" value="PLP-dependent transferases"/>
    <property type="match status" value="1"/>
</dbReference>
<sequence>MKIEPFKLERYFARHEFTAPWLLCSSDCESMSVRDLLEMEPGASDALASLWLGYTESLGSPELRQAISELHEIITADDVMVHSGAQEAIFNFMNAAVEPGDHVIVLSPCYQSLSEVAVAAGAEVSSWNLHPISAREDTRNSWHLDIDELKSLLKKNTRLVVVNFPHNPTGFLPSREFFAELSALSDLHGFTIFSDEVYRGLEYNSADRLPCMADINPRAISLGVMSKTYGLAGLRIGWIATKNSAVYQQMAAFKDYTTICNSALSEFLAALALRNAPAIAERNLGIINGNLQLLNRFFQEFRHLFTWYEPKAGPIAFPGLKMGDCRKFCSELIEKAGVLLLPGNLYNENLNCFRIGFGRANMPQALEKFREYLLSGTRS</sequence>
<dbReference type="InterPro" id="IPR004839">
    <property type="entry name" value="Aminotransferase_I/II_large"/>
</dbReference>
<dbReference type="AlphaFoldDB" id="A0A2N1PND6"/>
<dbReference type="GO" id="GO:0030170">
    <property type="term" value="F:pyridoxal phosphate binding"/>
    <property type="evidence" value="ECO:0007669"/>
    <property type="project" value="InterPro"/>
</dbReference>
<dbReference type="CDD" id="cd00609">
    <property type="entry name" value="AAT_like"/>
    <property type="match status" value="1"/>
</dbReference>
<reference evidence="2 3" key="1">
    <citation type="journal article" date="2017" name="ISME J.">
        <title>Potential for microbial H2 and metal transformations associated with novel bacteria and archaea in deep terrestrial subsurface sediments.</title>
        <authorList>
            <person name="Hernsdorf A.W."/>
            <person name="Amano Y."/>
            <person name="Miyakawa K."/>
            <person name="Ise K."/>
            <person name="Suzuki Y."/>
            <person name="Anantharaman K."/>
            <person name="Probst A."/>
            <person name="Burstein D."/>
            <person name="Thomas B.C."/>
            <person name="Banfield J.F."/>
        </authorList>
    </citation>
    <scope>NUCLEOTIDE SEQUENCE [LARGE SCALE GENOMIC DNA]</scope>
    <source>
        <strain evidence="2">HGW-Wallbacteria-1</strain>
    </source>
</reference>
<dbReference type="PANTHER" id="PTHR43510">
    <property type="entry name" value="AMINOTRANSFERASE FUNCTION, HYPOTHETICAL (EUROFUNG)"/>
    <property type="match status" value="1"/>
</dbReference>
<name>A0A2N1PND6_9BACT</name>
<evidence type="ECO:0000313" key="2">
    <source>
        <dbReference type="EMBL" id="PKK89863.1"/>
    </source>
</evidence>
<proteinExistence type="predicted"/>